<dbReference type="OrthoDB" id="9772170at2"/>
<keyword evidence="3" id="KW-1185">Reference proteome</keyword>
<dbReference type="InterPro" id="IPR001173">
    <property type="entry name" value="Glyco_trans_2-like"/>
</dbReference>
<dbReference type="PANTHER" id="PTHR22916">
    <property type="entry name" value="GLYCOSYLTRANSFERASE"/>
    <property type="match status" value="1"/>
</dbReference>
<dbReference type="EMBL" id="CP036316">
    <property type="protein sequence ID" value="QDT63862.1"/>
    <property type="molecule type" value="Genomic_DNA"/>
</dbReference>
<feature type="domain" description="Glycosyltransferase 2-like" evidence="1">
    <location>
        <begin position="6"/>
        <end position="172"/>
    </location>
</feature>
<sequence length="317" mass="36816">MEPKLSIGIPVYNGLPYLPETLDSILTQTFTDFELVIIDNNSKDGTLDLCRQYSKRDKRIQIWKQSNNVGAAPNYNDVFRLARGQYFKWAAADDCLMPTYLERCVEILDAHLNVALCYPQAYHINETGGQRTPYDENLHLDQNASVDRFDQYLRSLRLVSAVFGVMRREVLAETQLIGCYPMSDFVLLAEVALRGQFYQVPERLFLHRMHAKQSIRKYRLLQDRAQWFQPGRPPGRFFPAWRVSLEFMKAIEAAPLSRREKLACYWSLRHWPKRYWKSHLRDIRIGVPRLLYSLAQSAPLVNGESTLTEDVPVRAAA</sequence>
<dbReference type="GO" id="GO:0016758">
    <property type="term" value="F:hexosyltransferase activity"/>
    <property type="evidence" value="ECO:0007669"/>
    <property type="project" value="UniProtKB-ARBA"/>
</dbReference>
<dbReference type="Proteomes" id="UP000319976">
    <property type="component" value="Chromosome"/>
</dbReference>
<gene>
    <name evidence="2" type="primary">spsA</name>
    <name evidence="2" type="ORF">V22_10870</name>
</gene>
<proteinExistence type="predicted"/>
<dbReference type="Pfam" id="PF00535">
    <property type="entry name" value="Glycos_transf_2"/>
    <property type="match status" value="1"/>
</dbReference>
<name>A0A517T653_9PLAN</name>
<evidence type="ECO:0000259" key="1">
    <source>
        <dbReference type="Pfam" id="PF00535"/>
    </source>
</evidence>
<dbReference type="KEGG" id="chya:V22_10870"/>
<dbReference type="PANTHER" id="PTHR22916:SF56">
    <property type="entry name" value="GLYCOSYL TRANSFERASE"/>
    <property type="match status" value="1"/>
</dbReference>
<reference evidence="2 3" key="1">
    <citation type="submission" date="2019-02" db="EMBL/GenBank/DDBJ databases">
        <title>Deep-cultivation of Planctomycetes and their phenomic and genomic characterization uncovers novel biology.</title>
        <authorList>
            <person name="Wiegand S."/>
            <person name="Jogler M."/>
            <person name="Boedeker C."/>
            <person name="Pinto D."/>
            <person name="Vollmers J."/>
            <person name="Rivas-Marin E."/>
            <person name="Kohn T."/>
            <person name="Peeters S.H."/>
            <person name="Heuer A."/>
            <person name="Rast P."/>
            <person name="Oberbeckmann S."/>
            <person name="Bunk B."/>
            <person name="Jeske O."/>
            <person name="Meyerdierks A."/>
            <person name="Storesund J.E."/>
            <person name="Kallscheuer N."/>
            <person name="Luecker S."/>
            <person name="Lage O.M."/>
            <person name="Pohl T."/>
            <person name="Merkel B.J."/>
            <person name="Hornburger P."/>
            <person name="Mueller R.-W."/>
            <person name="Bruemmer F."/>
            <person name="Labrenz M."/>
            <person name="Spormann A.M."/>
            <person name="Op den Camp H."/>
            <person name="Overmann J."/>
            <person name="Amann R."/>
            <person name="Jetten M.S.M."/>
            <person name="Mascher T."/>
            <person name="Medema M.H."/>
            <person name="Devos D.P."/>
            <person name="Kaster A.-K."/>
            <person name="Ovreas L."/>
            <person name="Rohde M."/>
            <person name="Galperin M.Y."/>
            <person name="Jogler C."/>
        </authorList>
    </citation>
    <scope>NUCLEOTIDE SEQUENCE [LARGE SCALE GENOMIC DNA]</scope>
    <source>
        <strain evidence="2 3">V22</strain>
    </source>
</reference>
<organism evidence="2 3">
    <name type="scientific">Calycomorphotria hydatis</name>
    <dbReference type="NCBI Taxonomy" id="2528027"/>
    <lineage>
        <taxon>Bacteria</taxon>
        <taxon>Pseudomonadati</taxon>
        <taxon>Planctomycetota</taxon>
        <taxon>Planctomycetia</taxon>
        <taxon>Planctomycetales</taxon>
        <taxon>Planctomycetaceae</taxon>
        <taxon>Calycomorphotria</taxon>
    </lineage>
</organism>
<evidence type="ECO:0000313" key="2">
    <source>
        <dbReference type="EMBL" id="QDT63862.1"/>
    </source>
</evidence>
<dbReference type="AlphaFoldDB" id="A0A517T653"/>
<protein>
    <submittedName>
        <fullName evidence="2">Spore coat polysaccharide biosynthesis protein SpsA</fullName>
    </submittedName>
</protein>
<dbReference type="SUPFAM" id="SSF53448">
    <property type="entry name" value="Nucleotide-diphospho-sugar transferases"/>
    <property type="match status" value="1"/>
</dbReference>
<accession>A0A517T653</accession>
<evidence type="ECO:0000313" key="3">
    <source>
        <dbReference type="Proteomes" id="UP000319976"/>
    </source>
</evidence>
<dbReference type="CDD" id="cd00761">
    <property type="entry name" value="Glyco_tranf_GTA_type"/>
    <property type="match status" value="1"/>
</dbReference>
<dbReference type="InterPro" id="IPR029044">
    <property type="entry name" value="Nucleotide-diphossugar_trans"/>
</dbReference>
<dbReference type="Gene3D" id="3.90.550.10">
    <property type="entry name" value="Spore Coat Polysaccharide Biosynthesis Protein SpsA, Chain A"/>
    <property type="match status" value="1"/>
</dbReference>
<dbReference type="RefSeq" id="WP_145260509.1">
    <property type="nucleotide sequence ID" value="NZ_CP036316.1"/>
</dbReference>